<evidence type="ECO:0000313" key="1">
    <source>
        <dbReference type="EMBL" id="KAI6090044.1"/>
    </source>
</evidence>
<keyword evidence="2" id="KW-1185">Reference proteome</keyword>
<protein>
    <submittedName>
        <fullName evidence="1">MFS general substrate transporter</fullName>
    </submittedName>
</protein>
<name>A0ACC0DBU5_9PEZI</name>
<dbReference type="EMBL" id="MU394292">
    <property type="protein sequence ID" value="KAI6090044.1"/>
    <property type="molecule type" value="Genomic_DNA"/>
</dbReference>
<proteinExistence type="predicted"/>
<gene>
    <name evidence="1" type="ORF">F4821DRAFT_229434</name>
</gene>
<reference evidence="1 2" key="1">
    <citation type="journal article" date="2022" name="New Phytol.">
        <title>Ecological generalism drives hyperdiversity of secondary metabolite gene clusters in xylarialean endophytes.</title>
        <authorList>
            <person name="Franco M.E.E."/>
            <person name="Wisecaver J.H."/>
            <person name="Arnold A.E."/>
            <person name="Ju Y.M."/>
            <person name="Slot J.C."/>
            <person name="Ahrendt S."/>
            <person name="Moore L.P."/>
            <person name="Eastman K.E."/>
            <person name="Scott K."/>
            <person name="Konkel Z."/>
            <person name="Mondo S.J."/>
            <person name="Kuo A."/>
            <person name="Hayes R.D."/>
            <person name="Haridas S."/>
            <person name="Andreopoulos B."/>
            <person name="Riley R."/>
            <person name="LaButti K."/>
            <person name="Pangilinan J."/>
            <person name="Lipzen A."/>
            <person name="Amirebrahimi M."/>
            <person name="Yan J."/>
            <person name="Adam C."/>
            <person name="Keymanesh K."/>
            <person name="Ng V."/>
            <person name="Louie K."/>
            <person name="Northen T."/>
            <person name="Drula E."/>
            <person name="Henrissat B."/>
            <person name="Hsieh H.M."/>
            <person name="Youens-Clark K."/>
            <person name="Lutzoni F."/>
            <person name="Miadlikowska J."/>
            <person name="Eastwood D.C."/>
            <person name="Hamelin R.C."/>
            <person name="Grigoriev I.V."/>
            <person name="U'Ren J.M."/>
        </authorList>
    </citation>
    <scope>NUCLEOTIDE SEQUENCE [LARGE SCALE GENOMIC DNA]</scope>
    <source>
        <strain evidence="1 2">ER1909</strain>
    </source>
</reference>
<organism evidence="1 2">
    <name type="scientific">Hypoxylon rubiginosum</name>
    <dbReference type="NCBI Taxonomy" id="110542"/>
    <lineage>
        <taxon>Eukaryota</taxon>
        <taxon>Fungi</taxon>
        <taxon>Dikarya</taxon>
        <taxon>Ascomycota</taxon>
        <taxon>Pezizomycotina</taxon>
        <taxon>Sordariomycetes</taxon>
        <taxon>Xylariomycetidae</taxon>
        <taxon>Xylariales</taxon>
        <taxon>Hypoxylaceae</taxon>
        <taxon>Hypoxylon</taxon>
    </lineage>
</organism>
<sequence>MADFKEDAVPAYVDETKLLRKIDLRVVPILFAVYIVAFLDRVNVSNALTLGLPAELGLEGEQPNIALTIFFVPYILFEIPSNVIMKKLSPHIWLSCCILCFGVIMIGQGFVKSYGGLLATRFLLGLSEAGIFPGSFYLISFWYKKEEAQKRFTVYWSSTILAGAFGGLLASAIANMNGIQGLSSWRWIFILEGIVTVLVGLASFFCITDFPREAKWLSEEEREFLLRKTGVDESHNAPITIEDVLAFFGKLENWFAAVMYFSLLVCSYSIIYFIPTIVQTLGYTTIQTQLHSVPPFAAAFGSAVVLAYLSDRCRVRSPFIFFGLALLITGLAILISVHGAANFSAEYMALCFVAMGSTGLGGNLVCWYVMNLRGHAERSIGSAWLIGFGNIGGIVATFLFVKKDAPYYHPGYSVCLAMAALCVVSCAGYGLLIWRQRRKTIEGEKIGDGEPLYL</sequence>
<comment type="caution">
    <text evidence="1">The sequence shown here is derived from an EMBL/GenBank/DDBJ whole genome shotgun (WGS) entry which is preliminary data.</text>
</comment>
<evidence type="ECO:0000313" key="2">
    <source>
        <dbReference type="Proteomes" id="UP001497680"/>
    </source>
</evidence>
<accession>A0ACC0DBU5</accession>
<dbReference type="Proteomes" id="UP001497680">
    <property type="component" value="Unassembled WGS sequence"/>
</dbReference>